<feature type="transmembrane region" description="Helical" evidence="7">
    <location>
        <begin position="226"/>
        <end position="246"/>
    </location>
</feature>
<evidence type="ECO:0000256" key="7">
    <source>
        <dbReference type="SAM" id="Phobius"/>
    </source>
</evidence>
<dbReference type="EMBL" id="ABWN01000027">
    <property type="protein sequence ID" value="EFF68676.1"/>
    <property type="molecule type" value="Genomic_DNA"/>
</dbReference>
<feature type="transmembrane region" description="Helical" evidence="7">
    <location>
        <begin position="184"/>
        <end position="205"/>
    </location>
</feature>
<feature type="transmembrane region" description="Helical" evidence="7">
    <location>
        <begin position="7"/>
        <end position="27"/>
    </location>
</feature>
<gene>
    <name evidence="8" type="ORF">BUTYVIB_01198</name>
</gene>
<feature type="transmembrane region" description="Helical" evidence="7">
    <location>
        <begin position="158"/>
        <end position="178"/>
    </location>
</feature>
<evidence type="ECO:0000313" key="9">
    <source>
        <dbReference type="Proteomes" id="UP000006238"/>
    </source>
</evidence>
<keyword evidence="2" id="KW-0813">Transport</keyword>
<evidence type="ECO:0000256" key="1">
    <source>
        <dbReference type="ARBA" id="ARBA00004651"/>
    </source>
</evidence>
<sequence length="442" mass="47549">MEKKKTLTTLAIPICIETILYMMSGMVDTLMLSTVGDNAVGAVGTANTYIGIFIIMFGIITSGMTAVMTQNIGAGRDGVAYQARQLGMIFNGVLGILLGGFLAVYAGKILDVIGIADNLRQPANDYLKIVGGFAVLNALIPVFSGYLRAFGHTKQSLVASAIGNVLNLILNAIFLMVFKWGVKGVAIATVISRIVNLAILIIVSGTKIKAKQNPERLRLREIFVQIIKIGIPSALETVLYNVAMTLVTKFLNQMDPDGLNTTARSYTSQITNFSYCIGAALAQANAIMTGWRIGEKDYDACDRQTRKAAIFGVICAVSLETIFALAGGAIMTLFSKDPEMISLVKKLLTIDIILEIGRVTNLVYGNALKTSGDAVFPAVIAAVFMYVCAVGGTYFFGIHMGLCAIGAYIGLAMDECVRAIGMYFRWKSGKWRKMSLVTKQAV</sequence>
<evidence type="ECO:0000256" key="4">
    <source>
        <dbReference type="ARBA" id="ARBA00022692"/>
    </source>
</evidence>
<dbReference type="AlphaFoldDB" id="D4RZD2"/>
<dbReference type="Proteomes" id="UP000006238">
    <property type="component" value="Unassembled WGS sequence"/>
</dbReference>
<accession>D4RZD2</accession>
<keyword evidence="4 7" id="KW-0812">Transmembrane</keyword>
<evidence type="ECO:0000256" key="5">
    <source>
        <dbReference type="ARBA" id="ARBA00022989"/>
    </source>
</evidence>
<feature type="transmembrane region" description="Helical" evidence="7">
    <location>
        <begin position="374"/>
        <end position="396"/>
    </location>
</feature>
<proteinExistence type="predicted"/>
<keyword evidence="6 7" id="KW-0472">Membrane</keyword>
<dbReference type="NCBIfam" id="TIGR00797">
    <property type="entry name" value="matE"/>
    <property type="match status" value="1"/>
</dbReference>
<keyword evidence="3" id="KW-1003">Cell membrane</keyword>
<reference evidence="8 9" key="1">
    <citation type="submission" date="2010-02" db="EMBL/GenBank/DDBJ databases">
        <authorList>
            <person name="Weinstock G."/>
            <person name="Sodergren E."/>
            <person name="Clifton S."/>
            <person name="Fulton L."/>
            <person name="Fulton B."/>
            <person name="Courtney L."/>
            <person name="Fronick C."/>
            <person name="Harrison M."/>
            <person name="Strong C."/>
            <person name="Farmer C."/>
            <person name="Delahaunty K."/>
            <person name="Markovic C."/>
            <person name="Hall O."/>
            <person name="Minx P."/>
            <person name="Tomlinson C."/>
            <person name="Mitreva M."/>
            <person name="Nelson J."/>
            <person name="Hou S."/>
            <person name="Wollam A."/>
            <person name="Pepin K.H."/>
            <person name="Johnson M."/>
            <person name="Bhonagiri V."/>
            <person name="Zhang X."/>
            <person name="Suruliraj S."/>
            <person name="Warren W."/>
            <person name="Chinwalla A."/>
            <person name="Mardis E.R."/>
            <person name="Wilson R.K."/>
        </authorList>
    </citation>
    <scope>NUCLEOTIDE SEQUENCE [LARGE SCALE GENOMIC DNA]</scope>
    <source>
        <strain evidence="8 9">DSM 2876</strain>
    </source>
</reference>
<feature type="transmembrane region" description="Helical" evidence="7">
    <location>
        <begin position="308"/>
        <end position="334"/>
    </location>
</feature>
<dbReference type="InterPro" id="IPR002528">
    <property type="entry name" value="MATE_fam"/>
</dbReference>
<name>D4RZD2_9FIRM</name>
<dbReference type="RefSeq" id="WP_005602603.1">
    <property type="nucleotide sequence ID" value="NZ_GG663523.1"/>
</dbReference>
<evidence type="ECO:0000256" key="3">
    <source>
        <dbReference type="ARBA" id="ARBA00022475"/>
    </source>
</evidence>
<dbReference type="PANTHER" id="PTHR42925">
    <property type="entry name" value="MULTIDRUG AND TOXIN EFFLUX PROTEIN MATE FAMILY"/>
    <property type="match status" value="1"/>
</dbReference>
<dbReference type="STRING" id="45851.BHV86_04775"/>
<dbReference type="HOGENOM" id="CLU_012893_5_3_9"/>
<comment type="caution">
    <text evidence="8">The sequence shown here is derived from an EMBL/GenBank/DDBJ whole genome shotgun (WGS) entry which is preliminary data.</text>
</comment>
<evidence type="ECO:0000313" key="8">
    <source>
        <dbReference type="EMBL" id="EFF68676.1"/>
    </source>
</evidence>
<keyword evidence="9" id="KW-1185">Reference proteome</keyword>
<organism evidence="8 9">
    <name type="scientific">Eshraghiella crossota DSM 2876</name>
    <dbReference type="NCBI Taxonomy" id="511680"/>
    <lineage>
        <taxon>Bacteria</taxon>
        <taxon>Bacillati</taxon>
        <taxon>Bacillota</taxon>
        <taxon>Clostridia</taxon>
        <taxon>Lachnospirales</taxon>
        <taxon>Lachnospiraceae</taxon>
        <taxon>Eshraghiella</taxon>
    </lineage>
</organism>
<protein>
    <submittedName>
        <fullName evidence="8">MATE efflux family protein</fullName>
    </submittedName>
</protein>
<feature type="transmembrane region" description="Helical" evidence="7">
    <location>
        <begin position="126"/>
        <end position="146"/>
    </location>
</feature>
<comment type="subcellular location">
    <subcellularLocation>
        <location evidence="1">Cell membrane</location>
        <topology evidence="1">Multi-pass membrane protein</topology>
    </subcellularLocation>
</comment>
<feature type="transmembrane region" description="Helical" evidence="7">
    <location>
        <begin position="88"/>
        <end position="106"/>
    </location>
</feature>
<feature type="transmembrane region" description="Helical" evidence="7">
    <location>
        <begin position="47"/>
        <end position="67"/>
    </location>
</feature>
<dbReference type="PIRSF" id="PIRSF006603">
    <property type="entry name" value="DinF"/>
    <property type="match status" value="1"/>
</dbReference>
<dbReference type="PANTHER" id="PTHR42925:SF2">
    <property type="entry name" value="NA+ DRIVEN MULTIDRUG EFFLUX PUMP"/>
    <property type="match status" value="1"/>
</dbReference>
<dbReference type="GO" id="GO:0042910">
    <property type="term" value="F:xenobiotic transmembrane transporter activity"/>
    <property type="evidence" value="ECO:0007669"/>
    <property type="project" value="InterPro"/>
</dbReference>
<dbReference type="InterPro" id="IPR048279">
    <property type="entry name" value="MdtK-like"/>
</dbReference>
<keyword evidence="5 7" id="KW-1133">Transmembrane helix</keyword>
<evidence type="ECO:0000256" key="6">
    <source>
        <dbReference type="ARBA" id="ARBA00023136"/>
    </source>
</evidence>
<dbReference type="GO" id="GO:0005886">
    <property type="term" value="C:plasma membrane"/>
    <property type="evidence" value="ECO:0007669"/>
    <property type="project" value="UniProtKB-SubCell"/>
</dbReference>
<dbReference type="GO" id="GO:0015297">
    <property type="term" value="F:antiporter activity"/>
    <property type="evidence" value="ECO:0007669"/>
    <property type="project" value="InterPro"/>
</dbReference>
<feature type="transmembrane region" description="Helical" evidence="7">
    <location>
        <begin position="266"/>
        <end position="287"/>
    </location>
</feature>
<dbReference type="eggNOG" id="COG0534">
    <property type="taxonomic scope" value="Bacteria"/>
</dbReference>
<evidence type="ECO:0000256" key="2">
    <source>
        <dbReference type="ARBA" id="ARBA00022448"/>
    </source>
</evidence>
<dbReference type="Pfam" id="PF01554">
    <property type="entry name" value="MatE"/>
    <property type="match status" value="2"/>
</dbReference>
<dbReference type="CDD" id="cd13134">
    <property type="entry name" value="MATE_like_8"/>
    <property type="match status" value="1"/>
</dbReference>
<dbReference type="InterPro" id="IPR047135">
    <property type="entry name" value="YsiQ"/>
</dbReference>